<proteinExistence type="predicted"/>
<sequence>MQRIGSHSLHRGAPLSEISREKMPGSESVRFGSVWMAPAVPVSRYCSLFLAHNRVNSQVNDVSAAKRGPRSRPFVPPRSPARLFAHSGRRNANTALLLKVLPSTPSPILQLELKIIITASNIPCTDHGVVGR</sequence>
<gene>
    <name evidence="2" type="ORF">CCH79_00005523</name>
</gene>
<feature type="region of interest" description="Disordered" evidence="1">
    <location>
        <begin position="1"/>
        <end position="22"/>
    </location>
</feature>
<dbReference type="EMBL" id="NHOQ01002284">
    <property type="protein sequence ID" value="PWA18605.1"/>
    <property type="molecule type" value="Genomic_DNA"/>
</dbReference>
<organism evidence="2 3">
    <name type="scientific">Gambusia affinis</name>
    <name type="common">Western mosquitofish</name>
    <name type="synonym">Heterandria affinis</name>
    <dbReference type="NCBI Taxonomy" id="33528"/>
    <lineage>
        <taxon>Eukaryota</taxon>
        <taxon>Metazoa</taxon>
        <taxon>Chordata</taxon>
        <taxon>Craniata</taxon>
        <taxon>Vertebrata</taxon>
        <taxon>Euteleostomi</taxon>
        <taxon>Actinopterygii</taxon>
        <taxon>Neopterygii</taxon>
        <taxon>Teleostei</taxon>
        <taxon>Neoteleostei</taxon>
        <taxon>Acanthomorphata</taxon>
        <taxon>Ovalentaria</taxon>
        <taxon>Atherinomorphae</taxon>
        <taxon>Cyprinodontiformes</taxon>
        <taxon>Poeciliidae</taxon>
        <taxon>Poeciliinae</taxon>
        <taxon>Gambusia</taxon>
    </lineage>
</organism>
<protein>
    <submittedName>
        <fullName evidence="2">Uncharacterized protein</fullName>
    </submittedName>
</protein>
<reference evidence="2 3" key="1">
    <citation type="journal article" date="2018" name="G3 (Bethesda)">
        <title>A High-Quality Reference Genome for the Invasive Mosquitofish Gambusia affinis Using a Chicago Library.</title>
        <authorList>
            <person name="Hoffberg S.L."/>
            <person name="Troendle N.J."/>
            <person name="Glenn T.C."/>
            <person name="Mahmud O."/>
            <person name="Louha S."/>
            <person name="Chalopin D."/>
            <person name="Bennetzen J.L."/>
            <person name="Mauricio R."/>
        </authorList>
    </citation>
    <scope>NUCLEOTIDE SEQUENCE [LARGE SCALE GENOMIC DNA]</scope>
    <source>
        <strain evidence="2">NE01/NJP1002.9</strain>
        <tissue evidence="2">Muscle</tissue>
    </source>
</reference>
<dbReference type="AlphaFoldDB" id="A0A315V5J8"/>
<evidence type="ECO:0000256" key="1">
    <source>
        <dbReference type="SAM" id="MobiDB-lite"/>
    </source>
</evidence>
<name>A0A315V5J8_GAMAF</name>
<dbReference type="Proteomes" id="UP000250572">
    <property type="component" value="Unassembled WGS sequence"/>
</dbReference>
<accession>A0A315V5J8</accession>
<keyword evidence="3" id="KW-1185">Reference proteome</keyword>
<evidence type="ECO:0000313" key="2">
    <source>
        <dbReference type="EMBL" id="PWA18605.1"/>
    </source>
</evidence>
<comment type="caution">
    <text evidence="2">The sequence shown here is derived from an EMBL/GenBank/DDBJ whole genome shotgun (WGS) entry which is preliminary data.</text>
</comment>
<evidence type="ECO:0000313" key="3">
    <source>
        <dbReference type="Proteomes" id="UP000250572"/>
    </source>
</evidence>